<dbReference type="InterPro" id="IPR000095">
    <property type="entry name" value="CRIB_dom"/>
</dbReference>
<feature type="compositionally biased region" description="Basic and acidic residues" evidence="1">
    <location>
        <begin position="52"/>
        <end position="64"/>
    </location>
</feature>
<feature type="compositionally biased region" description="Polar residues" evidence="1">
    <location>
        <begin position="435"/>
        <end position="459"/>
    </location>
</feature>
<feature type="region of interest" description="Disordered" evidence="1">
    <location>
        <begin position="114"/>
        <end position="180"/>
    </location>
</feature>
<evidence type="ECO:0000259" key="2">
    <source>
        <dbReference type="PROSITE" id="PS50108"/>
    </source>
</evidence>
<feature type="compositionally biased region" description="Polar residues" evidence="1">
    <location>
        <begin position="884"/>
        <end position="896"/>
    </location>
</feature>
<comment type="caution">
    <text evidence="3">The sequence shown here is derived from an EMBL/GenBank/DDBJ whole genome shotgun (WGS) entry which is preliminary data.</text>
</comment>
<evidence type="ECO:0000313" key="4">
    <source>
        <dbReference type="Proteomes" id="UP000800093"/>
    </source>
</evidence>
<organism evidence="3 4">
    <name type="scientific">Lojkania enalia</name>
    <dbReference type="NCBI Taxonomy" id="147567"/>
    <lineage>
        <taxon>Eukaryota</taxon>
        <taxon>Fungi</taxon>
        <taxon>Dikarya</taxon>
        <taxon>Ascomycota</taxon>
        <taxon>Pezizomycotina</taxon>
        <taxon>Dothideomycetes</taxon>
        <taxon>Pleosporomycetidae</taxon>
        <taxon>Pleosporales</taxon>
        <taxon>Pleosporales incertae sedis</taxon>
        <taxon>Lojkania</taxon>
    </lineage>
</organism>
<feature type="region of interest" description="Disordered" evidence="1">
    <location>
        <begin position="290"/>
        <end position="347"/>
    </location>
</feature>
<dbReference type="OrthoDB" id="24581at2759"/>
<feature type="region of interest" description="Disordered" evidence="1">
    <location>
        <begin position="232"/>
        <end position="278"/>
    </location>
</feature>
<keyword evidence="4" id="KW-1185">Reference proteome</keyword>
<feature type="compositionally biased region" description="Low complexity" evidence="1">
    <location>
        <begin position="675"/>
        <end position="684"/>
    </location>
</feature>
<feature type="region of interest" description="Disordered" evidence="1">
    <location>
        <begin position="808"/>
        <end position="896"/>
    </location>
</feature>
<reference evidence="4" key="1">
    <citation type="journal article" date="2020" name="Stud. Mycol.">
        <title>101 Dothideomycetes genomes: A test case for predicting lifestyles and emergence of pathogens.</title>
        <authorList>
            <person name="Haridas S."/>
            <person name="Albert R."/>
            <person name="Binder M."/>
            <person name="Bloem J."/>
            <person name="LaButti K."/>
            <person name="Salamov A."/>
            <person name="Andreopoulos B."/>
            <person name="Baker S."/>
            <person name="Barry K."/>
            <person name="Bills G."/>
            <person name="Bluhm B."/>
            <person name="Cannon C."/>
            <person name="Castanera R."/>
            <person name="Culley D."/>
            <person name="Daum C."/>
            <person name="Ezra D."/>
            <person name="Gonzalez J."/>
            <person name="Henrissat B."/>
            <person name="Kuo A."/>
            <person name="Liang C."/>
            <person name="Lipzen A."/>
            <person name="Lutzoni F."/>
            <person name="Magnuson J."/>
            <person name="Mondo S."/>
            <person name="Nolan M."/>
            <person name="Ohm R."/>
            <person name="Pangilinan J."/>
            <person name="Park H.-J."/>
            <person name="Ramirez L."/>
            <person name="Alfaro M."/>
            <person name="Sun H."/>
            <person name="Tritt A."/>
            <person name="Yoshinaga Y."/>
            <person name="Zwiers L.-H."/>
            <person name="Turgeon B."/>
            <person name="Goodwin S."/>
            <person name="Spatafora J."/>
            <person name="Crous P."/>
            <person name="Grigoriev I."/>
        </authorList>
    </citation>
    <scope>NUCLEOTIDE SEQUENCE [LARGE SCALE GENOMIC DNA]</scope>
    <source>
        <strain evidence="4">CBS 304.66</strain>
    </source>
</reference>
<feature type="region of interest" description="Disordered" evidence="1">
    <location>
        <begin position="673"/>
        <end position="728"/>
    </location>
</feature>
<feature type="compositionally biased region" description="Polar residues" evidence="1">
    <location>
        <begin position="1"/>
        <end position="19"/>
    </location>
</feature>
<feature type="compositionally biased region" description="Polar residues" evidence="1">
    <location>
        <begin position="71"/>
        <end position="94"/>
    </location>
</feature>
<gene>
    <name evidence="3" type="ORF">CC78DRAFT_326324</name>
</gene>
<feature type="compositionally biased region" description="Polar residues" evidence="1">
    <location>
        <begin position="260"/>
        <end position="269"/>
    </location>
</feature>
<feature type="compositionally biased region" description="Low complexity" evidence="1">
    <location>
        <begin position="853"/>
        <end position="862"/>
    </location>
</feature>
<evidence type="ECO:0000256" key="1">
    <source>
        <dbReference type="SAM" id="MobiDB-lite"/>
    </source>
</evidence>
<feature type="region of interest" description="Disordered" evidence="1">
    <location>
        <begin position="529"/>
        <end position="575"/>
    </location>
</feature>
<feature type="domain" description="CRIB" evidence="2">
    <location>
        <begin position="176"/>
        <end position="189"/>
    </location>
</feature>
<feature type="region of interest" description="Disordered" evidence="1">
    <location>
        <begin position="754"/>
        <end position="790"/>
    </location>
</feature>
<feature type="compositionally biased region" description="Pro residues" evidence="1">
    <location>
        <begin position="409"/>
        <end position="419"/>
    </location>
</feature>
<feature type="compositionally biased region" description="Basic residues" evidence="1">
    <location>
        <begin position="484"/>
        <end position="496"/>
    </location>
</feature>
<feature type="compositionally biased region" description="Polar residues" evidence="1">
    <location>
        <begin position="466"/>
        <end position="483"/>
    </location>
</feature>
<dbReference type="EMBL" id="ML986645">
    <property type="protein sequence ID" value="KAF2262065.1"/>
    <property type="molecule type" value="Genomic_DNA"/>
</dbReference>
<feature type="compositionally biased region" description="Low complexity" evidence="1">
    <location>
        <begin position="712"/>
        <end position="724"/>
    </location>
</feature>
<proteinExistence type="predicted"/>
<name>A0A9P4MY47_9PLEO</name>
<feature type="region of interest" description="Disordered" evidence="1">
    <location>
        <begin position="1"/>
        <end position="101"/>
    </location>
</feature>
<feature type="region of interest" description="Disordered" evidence="1">
    <location>
        <begin position="363"/>
        <end position="496"/>
    </location>
</feature>
<dbReference type="PROSITE" id="PS50108">
    <property type="entry name" value="CRIB"/>
    <property type="match status" value="1"/>
</dbReference>
<feature type="compositionally biased region" description="Polar residues" evidence="1">
    <location>
        <begin position="39"/>
        <end position="48"/>
    </location>
</feature>
<feature type="compositionally biased region" description="Polar residues" evidence="1">
    <location>
        <begin position="809"/>
        <end position="818"/>
    </location>
</feature>
<accession>A0A9P4MY47</accession>
<sequence>MFMFNKNNSLPRSRQSSIDDSLGANPPNPASNADAWAPQSPQTFTRSVIPSPDHRESPHPEKRASVFNLRARSNTTSSATPSFVSVASSMTGSEGSKRSSQELRHFAGHGFMEGGRRSLFGRGKRGKRLSGPLSPVPTVDETEDIESGNKRISVLRKGRRGNRPTEGSGHHFKHRISSPFDFQHITHTDRNQYAVLEQTSGNDLIAEFWAVRASQTPRSNLTGIKADNLNFQNSSSENLTGHESRSASALGFKSPPHSPEPSQDWQQPESPLHESSGKIVRLSRSVESFSRPGVIPRSHRHTQSANPAPPRSSSRSALARIDDLPEEVSSTTRSPPSTWSNTNRQSALWDSFAPLSPSVSGEMLPTILDDPDDVGHAVTTPDETAIHPVTPPFSPSMEYVPEEAEPFVSPRPAPRPPVRSPKSPNVAFFDPFALRNNQRTPISRSHNRSPFTSPKSTAQRGHMTRPISQMSDTLGSPINLSRRSSIRRVPPTRRKSNTWRVIEESWEDDVDYIYDNALEADCDFDWEHASNSSSVEDRDRTPEQRDHERPSTAISQVTQTTSTTSEEDSTFQTRFFPGTFRPSLLVPRASSVPELEARSAVSASTAESGIQTPSDPFGGLEHRRHPFTEAEGFTLTPSLLVPADFKEQMSREAMYDDLIADYESSDRHFPLIDASQSTTSSTRSSHVRSSKRSSYDSSLISSGQATGSGTWSSPVRRSASSSGSLPELVHSRHARKDFNVIVDRLSEQVASFGSLGQEHDEDEDDDTTPPGRLSQERTFFTTDNEDDSTTHIHKSIEGEVRASLELARQGSTRASRTSHQYHKYASSDGAAKLLASPMPSTPELQQPPRSRLRAASSSNAMRGNRQPYLSLFPAPPKHSPLSPVESSAGSPVGNNY</sequence>
<feature type="compositionally biased region" description="Basic residues" evidence="1">
    <location>
        <begin position="153"/>
        <end position="162"/>
    </location>
</feature>
<feature type="compositionally biased region" description="Low complexity" evidence="1">
    <location>
        <begin position="551"/>
        <end position="564"/>
    </location>
</feature>
<evidence type="ECO:0000313" key="3">
    <source>
        <dbReference type="EMBL" id="KAF2262065.1"/>
    </source>
</evidence>
<protein>
    <recommendedName>
        <fullName evidence="2">CRIB domain-containing protein</fullName>
    </recommendedName>
</protein>
<dbReference type="AlphaFoldDB" id="A0A9P4MY47"/>
<feature type="compositionally biased region" description="Low complexity" evidence="1">
    <location>
        <begin position="329"/>
        <end position="343"/>
    </location>
</feature>
<feature type="compositionally biased region" description="Basic and acidic residues" evidence="1">
    <location>
        <begin position="535"/>
        <end position="550"/>
    </location>
</feature>
<dbReference type="Proteomes" id="UP000800093">
    <property type="component" value="Unassembled WGS sequence"/>
</dbReference>